<feature type="signal peptide" evidence="4">
    <location>
        <begin position="1"/>
        <end position="18"/>
    </location>
</feature>
<comment type="similarity">
    <text evidence="1">Belongs to the bacterial solute-binding protein 5 family.</text>
</comment>
<dbReference type="Gene3D" id="3.10.105.10">
    <property type="entry name" value="Dipeptide-binding Protein, Domain 3"/>
    <property type="match status" value="1"/>
</dbReference>
<dbReference type="AlphaFoldDB" id="A0A8J7C2D1"/>
<dbReference type="GO" id="GO:0015833">
    <property type="term" value="P:peptide transport"/>
    <property type="evidence" value="ECO:0007669"/>
    <property type="project" value="TreeGrafter"/>
</dbReference>
<dbReference type="PANTHER" id="PTHR30290:SF9">
    <property type="entry name" value="OLIGOPEPTIDE-BINDING PROTEIN APPA"/>
    <property type="match status" value="1"/>
</dbReference>
<evidence type="ECO:0000259" key="5">
    <source>
        <dbReference type="Pfam" id="PF00496"/>
    </source>
</evidence>
<dbReference type="Gene3D" id="3.40.190.10">
    <property type="entry name" value="Periplasmic binding protein-like II"/>
    <property type="match status" value="1"/>
</dbReference>
<comment type="caution">
    <text evidence="6">The sequence shown here is derived from an EMBL/GenBank/DDBJ whole genome shotgun (WGS) entry which is preliminary data.</text>
</comment>
<dbReference type="SUPFAM" id="SSF53850">
    <property type="entry name" value="Periplasmic binding protein-like II"/>
    <property type="match status" value="1"/>
</dbReference>
<organism evidence="6 7">
    <name type="scientific">Candidatus Polarisedimenticola svalbardensis</name>
    <dbReference type="NCBI Taxonomy" id="2886004"/>
    <lineage>
        <taxon>Bacteria</taxon>
        <taxon>Pseudomonadati</taxon>
        <taxon>Acidobacteriota</taxon>
        <taxon>Candidatus Polarisedimenticolia</taxon>
        <taxon>Candidatus Polarisedimenticolales</taxon>
        <taxon>Candidatus Polarisedimenticolaceae</taxon>
        <taxon>Candidatus Polarisedimenticola</taxon>
    </lineage>
</organism>
<evidence type="ECO:0000313" key="6">
    <source>
        <dbReference type="EMBL" id="MBD3867441.1"/>
    </source>
</evidence>
<protein>
    <recommendedName>
        <fullName evidence="5">Solute-binding protein family 5 domain-containing protein</fullName>
    </recommendedName>
</protein>
<evidence type="ECO:0000256" key="2">
    <source>
        <dbReference type="ARBA" id="ARBA00022448"/>
    </source>
</evidence>
<dbReference type="PROSITE" id="PS51257">
    <property type="entry name" value="PROKAR_LIPOPROTEIN"/>
    <property type="match status" value="1"/>
</dbReference>
<name>A0A8J7C2D1_9BACT</name>
<evidence type="ECO:0000256" key="4">
    <source>
        <dbReference type="SAM" id="SignalP"/>
    </source>
</evidence>
<dbReference type="EMBL" id="JACXWD010000010">
    <property type="protein sequence ID" value="MBD3867441.1"/>
    <property type="molecule type" value="Genomic_DNA"/>
</dbReference>
<dbReference type="InterPro" id="IPR030678">
    <property type="entry name" value="Peptide/Ni-bd"/>
</dbReference>
<dbReference type="PANTHER" id="PTHR30290">
    <property type="entry name" value="PERIPLASMIC BINDING COMPONENT OF ABC TRANSPORTER"/>
    <property type="match status" value="1"/>
</dbReference>
<dbReference type="GO" id="GO:0043190">
    <property type="term" value="C:ATP-binding cassette (ABC) transporter complex"/>
    <property type="evidence" value="ECO:0007669"/>
    <property type="project" value="InterPro"/>
</dbReference>
<dbReference type="GO" id="GO:1904680">
    <property type="term" value="F:peptide transmembrane transporter activity"/>
    <property type="evidence" value="ECO:0007669"/>
    <property type="project" value="TreeGrafter"/>
</dbReference>
<feature type="domain" description="Solute-binding protein family 5" evidence="5">
    <location>
        <begin position="87"/>
        <end position="436"/>
    </location>
</feature>
<evidence type="ECO:0000313" key="7">
    <source>
        <dbReference type="Proteomes" id="UP000648239"/>
    </source>
</evidence>
<proteinExistence type="inferred from homology"/>
<dbReference type="PIRSF" id="PIRSF002741">
    <property type="entry name" value="MppA"/>
    <property type="match status" value="1"/>
</dbReference>
<evidence type="ECO:0000256" key="3">
    <source>
        <dbReference type="ARBA" id="ARBA00022729"/>
    </source>
</evidence>
<dbReference type="Pfam" id="PF00496">
    <property type="entry name" value="SBP_bac_5"/>
    <property type="match status" value="1"/>
</dbReference>
<evidence type="ECO:0000256" key="1">
    <source>
        <dbReference type="ARBA" id="ARBA00005695"/>
    </source>
</evidence>
<feature type="chain" id="PRO_5035271638" description="Solute-binding protein family 5 domain-containing protein" evidence="4">
    <location>
        <begin position="19"/>
        <end position="537"/>
    </location>
</feature>
<keyword evidence="3 4" id="KW-0732">Signal</keyword>
<dbReference type="InterPro" id="IPR000914">
    <property type="entry name" value="SBP_5_dom"/>
</dbReference>
<sequence>MKAGRILLLTLTLLFLMAGCGGDGESTGPDRALEPVSGGTAVIGVISDLDSWNEYLANQTSSLKVLRRIYLPLARENRDGNGEAPALEPRVAESWTTSSDGRAVTFYLREMNWSDGTPVTADDVRFTWTAQVAEEVAWSSADVKSAIRDVRVDDERTVTFILNRTYPEMMADIITGGILPRHIFGKVPFANWQTHDWSTARVGCGPFLLQRYRPGEEVSLTRNPGFYRQDLPRLDRVVYRIVPDLGNLMLQLQAGTVDLVEGIPPWQAEALVSARSLNVREVRNLGYDYIGWNATRPPLDDPEIRKALTMAVDREGIVEELLYGHGSVSPGPVPRSYRVAVNGNAWPYDPDKSRRILAAKGFKLNAGILQRNGKPFEIEMTTNAGNELRNMVMVRVQEQLKQVGVDVRLLPPMQMGAFVARNKSGDFDAYVAGWSFEGKVELRSLFASSSMPPAGYNVVGYKSAEFDDALDALEAAPTIPLMAGALQRIHDRIHADQPYTFLFESSRLVASSTRLHDLALNVPGDALAELEQAWIDP</sequence>
<keyword evidence="2" id="KW-0813">Transport</keyword>
<accession>A0A8J7C2D1</accession>
<gene>
    <name evidence="6" type="ORF">IFK94_04865</name>
</gene>
<dbReference type="Gene3D" id="3.90.76.10">
    <property type="entry name" value="Dipeptide-binding Protein, Domain 1"/>
    <property type="match status" value="1"/>
</dbReference>
<dbReference type="GO" id="GO:0030288">
    <property type="term" value="C:outer membrane-bounded periplasmic space"/>
    <property type="evidence" value="ECO:0007669"/>
    <property type="project" value="UniProtKB-ARBA"/>
</dbReference>
<dbReference type="InterPro" id="IPR039424">
    <property type="entry name" value="SBP_5"/>
</dbReference>
<dbReference type="Proteomes" id="UP000648239">
    <property type="component" value="Unassembled WGS sequence"/>
</dbReference>
<reference evidence="6 7" key="1">
    <citation type="submission" date="2020-08" db="EMBL/GenBank/DDBJ databases">
        <title>Acidobacteriota in marine sediments use diverse sulfur dissimilation pathways.</title>
        <authorList>
            <person name="Wasmund K."/>
        </authorList>
    </citation>
    <scope>NUCLEOTIDE SEQUENCE [LARGE SCALE GENOMIC DNA]</scope>
    <source>
        <strain evidence="6">MAG AM4</strain>
    </source>
</reference>